<comment type="caution">
    <text evidence="2">The sequence shown here is derived from an EMBL/GenBank/DDBJ whole genome shotgun (WGS) entry which is preliminary data.</text>
</comment>
<evidence type="ECO:0000313" key="3">
    <source>
        <dbReference type="Proteomes" id="UP001141327"/>
    </source>
</evidence>
<proteinExistence type="predicted"/>
<accession>A0ABQ8UEI3</accession>
<dbReference type="Proteomes" id="UP001141327">
    <property type="component" value="Unassembled WGS sequence"/>
</dbReference>
<dbReference type="EMBL" id="JAPMOS010000042">
    <property type="protein sequence ID" value="KAJ4457664.1"/>
    <property type="molecule type" value="Genomic_DNA"/>
</dbReference>
<evidence type="ECO:0000313" key="2">
    <source>
        <dbReference type="EMBL" id="KAJ4457664.1"/>
    </source>
</evidence>
<evidence type="ECO:0000256" key="1">
    <source>
        <dbReference type="SAM" id="MobiDB-lite"/>
    </source>
</evidence>
<feature type="region of interest" description="Disordered" evidence="1">
    <location>
        <begin position="34"/>
        <end position="93"/>
    </location>
</feature>
<gene>
    <name evidence="2" type="ORF">PAPYR_6803</name>
</gene>
<name>A0ABQ8UEI3_9EUKA</name>
<protein>
    <submittedName>
        <fullName evidence="2">Uncharacterized protein</fullName>
    </submittedName>
</protein>
<keyword evidence="3" id="KW-1185">Reference proteome</keyword>
<organism evidence="2 3">
    <name type="scientific">Paratrimastix pyriformis</name>
    <dbReference type="NCBI Taxonomy" id="342808"/>
    <lineage>
        <taxon>Eukaryota</taxon>
        <taxon>Metamonada</taxon>
        <taxon>Preaxostyla</taxon>
        <taxon>Paratrimastigidae</taxon>
        <taxon>Paratrimastix</taxon>
    </lineage>
</organism>
<reference evidence="2" key="1">
    <citation type="journal article" date="2022" name="bioRxiv">
        <title>Genomics of Preaxostyla Flagellates Illuminates Evolutionary Transitions and the Path Towards Mitochondrial Loss.</title>
        <authorList>
            <person name="Novak L.V.F."/>
            <person name="Treitli S.C."/>
            <person name="Pyrih J."/>
            <person name="Halakuc P."/>
            <person name="Pipaliya S.V."/>
            <person name="Vacek V."/>
            <person name="Brzon O."/>
            <person name="Soukal P."/>
            <person name="Eme L."/>
            <person name="Dacks J.B."/>
            <person name="Karnkowska A."/>
            <person name="Elias M."/>
            <person name="Hampl V."/>
        </authorList>
    </citation>
    <scope>NUCLEOTIDE SEQUENCE</scope>
    <source>
        <strain evidence="2">RCP-MX</strain>
    </source>
</reference>
<sequence length="93" mass="9918">MSRTDFRCLSTPNRASATQSEYIRRDPMDCRLRGTSEWPRGPLHTANQPGLQGAGAHMQASSTCHPPGYTPDPGAPQTQAPGGPLGALRTEMG</sequence>